<dbReference type="Pfam" id="PF22922">
    <property type="entry name" value="GAF_NLP"/>
    <property type="match status" value="1"/>
</dbReference>
<evidence type="ECO:0000259" key="7">
    <source>
        <dbReference type="PROSITE" id="PS51519"/>
    </source>
</evidence>
<dbReference type="Pfam" id="PF02042">
    <property type="entry name" value="RWP-RK"/>
    <property type="match status" value="1"/>
</dbReference>
<evidence type="ECO:0000259" key="8">
    <source>
        <dbReference type="PROSITE" id="PS51745"/>
    </source>
</evidence>
<name>A0A2N9HEH4_FAGSY</name>
<organism evidence="9">
    <name type="scientific">Fagus sylvatica</name>
    <name type="common">Beechnut</name>
    <dbReference type="NCBI Taxonomy" id="28930"/>
    <lineage>
        <taxon>Eukaryota</taxon>
        <taxon>Viridiplantae</taxon>
        <taxon>Streptophyta</taxon>
        <taxon>Embryophyta</taxon>
        <taxon>Tracheophyta</taxon>
        <taxon>Spermatophyta</taxon>
        <taxon>Magnoliopsida</taxon>
        <taxon>eudicotyledons</taxon>
        <taxon>Gunneridae</taxon>
        <taxon>Pentapetalae</taxon>
        <taxon>rosids</taxon>
        <taxon>fabids</taxon>
        <taxon>Fagales</taxon>
        <taxon>Fagaceae</taxon>
        <taxon>Fagus</taxon>
    </lineage>
</organism>
<feature type="domain" description="RWP-RK" evidence="7">
    <location>
        <begin position="585"/>
        <end position="666"/>
    </location>
</feature>
<dbReference type="GO" id="GO:0003677">
    <property type="term" value="F:DNA binding"/>
    <property type="evidence" value="ECO:0007669"/>
    <property type="project" value="UniProtKB-KW"/>
</dbReference>
<keyword evidence="5" id="KW-0539">Nucleus</keyword>
<dbReference type="EMBL" id="OIVN01003323">
    <property type="protein sequence ID" value="SPD10318.1"/>
    <property type="molecule type" value="Genomic_DNA"/>
</dbReference>
<dbReference type="Pfam" id="PF00564">
    <property type="entry name" value="PB1"/>
    <property type="match status" value="1"/>
</dbReference>
<dbReference type="GO" id="GO:0003700">
    <property type="term" value="F:DNA-binding transcription factor activity"/>
    <property type="evidence" value="ECO:0007669"/>
    <property type="project" value="InterPro"/>
</dbReference>
<evidence type="ECO:0000256" key="2">
    <source>
        <dbReference type="ARBA" id="ARBA00023015"/>
    </source>
</evidence>
<protein>
    <recommendedName>
        <fullName evidence="10">RWP-RK domain-containing protein</fullName>
    </recommendedName>
</protein>
<dbReference type="SUPFAM" id="SSF54277">
    <property type="entry name" value="CAD &amp; PB1 domains"/>
    <property type="match status" value="1"/>
</dbReference>
<evidence type="ECO:0000256" key="5">
    <source>
        <dbReference type="ARBA" id="ARBA00023242"/>
    </source>
</evidence>
<dbReference type="PANTHER" id="PTHR32002">
    <property type="entry name" value="PROTEIN NLP8"/>
    <property type="match status" value="1"/>
</dbReference>
<evidence type="ECO:0000256" key="1">
    <source>
        <dbReference type="ARBA" id="ARBA00011726"/>
    </source>
</evidence>
<comment type="subunit">
    <text evidence="1">Homodimers and heterodimers.</text>
</comment>
<feature type="compositionally biased region" description="Polar residues" evidence="6">
    <location>
        <begin position="69"/>
        <end position="80"/>
    </location>
</feature>
<feature type="region of interest" description="Disordered" evidence="6">
    <location>
        <begin position="69"/>
        <end position="92"/>
    </location>
</feature>
<dbReference type="PROSITE" id="PS51745">
    <property type="entry name" value="PB1"/>
    <property type="match status" value="1"/>
</dbReference>
<dbReference type="InterPro" id="IPR000270">
    <property type="entry name" value="PB1_dom"/>
</dbReference>
<evidence type="ECO:0000256" key="3">
    <source>
        <dbReference type="ARBA" id="ARBA00023125"/>
    </source>
</evidence>
<keyword evidence="2" id="KW-0805">Transcription regulation</keyword>
<evidence type="ECO:0000256" key="6">
    <source>
        <dbReference type="SAM" id="MobiDB-lite"/>
    </source>
</evidence>
<dbReference type="InterPro" id="IPR055081">
    <property type="entry name" value="NLP1-9_GAF"/>
</dbReference>
<sequence>MEDGVLSPGTMLATLPDSAMDLDLLDELFSDGCWLEATNGLEFLLQSPSTSGALFDPSFVWPALETHDNLSTNANPSQKGNQDETQRPLPDKTQERSLVNAVSLGQNTVNVVAGCSNESENNVIKGPELGRSWRIAPTMNQGFAYSVRERIIKAIRYIGEFSRGKDVLIQVWLPVNRDGRRVLTTTNQPFSLGSSSPRLARYREISVGFQFAGEEDSKEVVGLPGRVFLGKVPEWTPDVRFFKSYEYLRVDHAQQYDVRGTLALPIFEQDSRTCLGVIEVVMTTQQIKYRPELESVCKALEERNPKDQRSLQSVHLKSIGQGNGNMGQAVDLRSSDALSTENVKACNKSYQAALPEIQEVLRSACKTHRLPLAQTWVPCIQQGKKGCRHSDENYNYCVSTVDHACIVADPNMQGFHEACSEHHLLKGQGIVGGAFMTNQPCFSTDITSFGQTEYPLSHHARVFGLHAAVAIHLRSIHTGRDDFVLEFFLPTDCRDPEEQTKMLNSLSIIIQTVCQSLRVVTDKELEEDTNLSVTGIGKPSTEEMLQEKPSEFWKHLQDYNLKGNVDCGEVYSMYGEGSFPSVGVGKAGERRRTKAENTITLEVLQQYFAGSLKDAAKSIGVCPTTLKRICRHHGIKRWPSRKIKKVGHSLKKLQHVIDSVQGASGSLQINSFYTKFPELASPKLSGTSPFSASKLSDHPQPSSLQPEGGIFSPQTTASKSPSSSCSQSSSSSHSCSSGTQQHAPTWNVSSCEDPIVGENFGDGVLKTISSEAELHASSQGPKLLPSSAEKDRGWISQEGDAQKVKLTYGDEKIRFRMQNNWGYKDLLLEIASRFNIDDMSRFDVKYLDDDSEWVLLTCDDDLEECIDIWRSSQSHTIKLSLQVSRHHLGRSLGSSNPF</sequence>
<keyword evidence="3" id="KW-0238">DNA-binding</keyword>
<dbReference type="PANTHER" id="PTHR32002:SF44">
    <property type="entry name" value="PROTEIN NLP4"/>
    <property type="match status" value="1"/>
</dbReference>
<dbReference type="Gene3D" id="3.10.20.90">
    <property type="entry name" value="Phosphatidylinositol 3-kinase Catalytic Subunit, Chain A, domain 1"/>
    <property type="match status" value="1"/>
</dbReference>
<dbReference type="InterPro" id="IPR045012">
    <property type="entry name" value="NLP"/>
</dbReference>
<dbReference type="AlphaFoldDB" id="A0A2N9HEH4"/>
<feature type="region of interest" description="Disordered" evidence="6">
    <location>
        <begin position="687"/>
        <end position="746"/>
    </location>
</feature>
<feature type="compositionally biased region" description="Polar residues" evidence="6">
    <location>
        <begin position="687"/>
        <end position="705"/>
    </location>
</feature>
<dbReference type="InterPro" id="IPR003035">
    <property type="entry name" value="RWP-RK_dom"/>
</dbReference>
<dbReference type="PROSITE" id="PS51519">
    <property type="entry name" value="RWP_RK"/>
    <property type="match status" value="1"/>
</dbReference>
<reference evidence="9" key="1">
    <citation type="submission" date="2018-02" db="EMBL/GenBank/DDBJ databases">
        <authorList>
            <person name="Cohen D.B."/>
            <person name="Kent A.D."/>
        </authorList>
    </citation>
    <scope>NUCLEOTIDE SEQUENCE</scope>
</reference>
<keyword evidence="4" id="KW-0804">Transcription</keyword>
<evidence type="ECO:0008006" key="10">
    <source>
        <dbReference type="Google" id="ProtNLM"/>
    </source>
</evidence>
<dbReference type="CDD" id="cd06407">
    <property type="entry name" value="PB1_NLP"/>
    <property type="match status" value="1"/>
</dbReference>
<evidence type="ECO:0000256" key="4">
    <source>
        <dbReference type="ARBA" id="ARBA00023163"/>
    </source>
</evidence>
<dbReference type="InterPro" id="IPR053793">
    <property type="entry name" value="PB1-like"/>
</dbReference>
<evidence type="ECO:0000313" key="9">
    <source>
        <dbReference type="EMBL" id="SPD10318.1"/>
    </source>
</evidence>
<dbReference type="InterPro" id="IPR034891">
    <property type="entry name" value="PB1_NLP"/>
</dbReference>
<gene>
    <name evidence="9" type="ORF">FSB_LOCUS38200</name>
</gene>
<feature type="compositionally biased region" description="Low complexity" evidence="6">
    <location>
        <begin position="712"/>
        <end position="737"/>
    </location>
</feature>
<dbReference type="SMART" id="SM00666">
    <property type="entry name" value="PB1"/>
    <property type="match status" value="1"/>
</dbReference>
<feature type="domain" description="PB1" evidence="8">
    <location>
        <begin position="801"/>
        <end position="884"/>
    </location>
</feature>
<feature type="compositionally biased region" description="Basic and acidic residues" evidence="6">
    <location>
        <begin position="81"/>
        <end position="92"/>
    </location>
</feature>
<proteinExistence type="predicted"/>
<accession>A0A2N9HEH4</accession>